<protein>
    <recommendedName>
        <fullName evidence="1">Reverse transcriptase domain-containing protein</fullName>
    </recommendedName>
</protein>
<dbReference type="InterPro" id="IPR036691">
    <property type="entry name" value="Endo/exonu/phosph_ase_sf"/>
</dbReference>
<feature type="domain" description="Reverse transcriptase" evidence="1">
    <location>
        <begin position="402"/>
        <end position="659"/>
    </location>
</feature>
<comment type="caution">
    <text evidence="2">The sequence shown here is derived from an EMBL/GenBank/DDBJ whole genome shotgun (WGS) entry which is preliminary data.</text>
</comment>
<dbReference type="InterPro" id="IPR005135">
    <property type="entry name" value="Endo/exonuclease/phosphatase"/>
</dbReference>
<dbReference type="SUPFAM" id="SSF56672">
    <property type="entry name" value="DNA/RNA polymerases"/>
    <property type="match status" value="1"/>
</dbReference>
<dbReference type="AlphaFoldDB" id="A0AAV8VU87"/>
<evidence type="ECO:0000259" key="1">
    <source>
        <dbReference type="PROSITE" id="PS50878"/>
    </source>
</evidence>
<dbReference type="EMBL" id="JANEYG010000032">
    <property type="protein sequence ID" value="KAJ8917622.1"/>
    <property type="molecule type" value="Genomic_DNA"/>
</dbReference>
<reference evidence="2 3" key="1">
    <citation type="journal article" date="2023" name="Insect Mol. Biol.">
        <title>Genome sequencing provides insights into the evolution of gene families encoding plant cell wall-degrading enzymes in longhorned beetles.</title>
        <authorList>
            <person name="Shin N.R."/>
            <person name="Okamura Y."/>
            <person name="Kirsch R."/>
            <person name="Pauchet Y."/>
        </authorList>
    </citation>
    <scope>NUCLEOTIDE SEQUENCE [LARGE SCALE GENOMIC DNA]</scope>
    <source>
        <strain evidence="2">EAD_L_NR</strain>
    </source>
</reference>
<evidence type="ECO:0000313" key="2">
    <source>
        <dbReference type="EMBL" id="KAJ8917622.1"/>
    </source>
</evidence>
<evidence type="ECO:0000313" key="3">
    <source>
        <dbReference type="Proteomes" id="UP001159042"/>
    </source>
</evidence>
<dbReference type="InterPro" id="IPR043502">
    <property type="entry name" value="DNA/RNA_pol_sf"/>
</dbReference>
<dbReference type="PROSITE" id="PS50878">
    <property type="entry name" value="RT_POL"/>
    <property type="match status" value="1"/>
</dbReference>
<dbReference type="Gene3D" id="3.60.10.10">
    <property type="entry name" value="Endonuclease/exonuclease/phosphatase"/>
    <property type="match status" value="1"/>
</dbReference>
<dbReference type="Proteomes" id="UP001159042">
    <property type="component" value="Unassembled WGS sequence"/>
</dbReference>
<accession>A0AAV8VU87</accession>
<dbReference type="Pfam" id="PF00078">
    <property type="entry name" value="RVT_1"/>
    <property type="match status" value="1"/>
</dbReference>
<dbReference type="InterPro" id="IPR000477">
    <property type="entry name" value="RT_dom"/>
</dbReference>
<sequence>MGATVLLEKRVREDQIDGFRDLLLVNVYDEPPGAGYPSRFREVSAWLFGRTERIVLAGDFNGKNEVWGSYETDTRGQDIQEWAILGGFVINNEPQDPPSFCSNRGVGWPDLVINKNVRVTDRVTEEEEESLSDHRHITYSIEIGRAKRAAEVRIRNDLRNANWQNLGTKLRELWASENSSEHSRSIEGVAGSLQRTVVKACQSELRRRRRTAGEMKDWWTVDLERERRKVRAARRRFQEALEEEEERDTLRRLFVDVRNGYKRKIKEAKIKQMEDELATMGNGRRNSLGRLVEEEERVPTNVRKDDATFTNTQEEAYDVLRGLYFPTDNAENDTERHAGMRRRYQQIPENREPHEITRRELEGVVAEMPKGKPPGLDGVPHECLVSVVGEVGEESWKELCVRCMNERSFPKVWKEAEVVWLPKGGGGVRPISLLPTLGKVLDRLVTARVVHSIESTGGFHDQQYGFRYGRNCTMAIGQLVRVVRANRRDGFHSLVVLLDLKNAFGSAWGPAIIEGMRVKGVNGDLIGLVKSFLSGRTASTEGRVWETDVGCPQGSSLGPVLWLVLMESWFEHLEGLRARGVWFQAYADDQAHVLSGRSARRLEQLWEEVWGEENGEQPKSFENIYERVVCPWSLCRKLGERASDSRVQRRKRPYLRAMTKAYKTAPRSDLAGWFVGGAGGGSYNGRENGV</sequence>
<dbReference type="Pfam" id="PF14529">
    <property type="entry name" value="Exo_endo_phos_2"/>
    <property type="match status" value="1"/>
</dbReference>
<gene>
    <name evidence="2" type="ORF">NQ315_000105</name>
</gene>
<organism evidence="2 3">
    <name type="scientific">Exocentrus adspersus</name>
    <dbReference type="NCBI Taxonomy" id="1586481"/>
    <lineage>
        <taxon>Eukaryota</taxon>
        <taxon>Metazoa</taxon>
        <taxon>Ecdysozoa</taxon>
        <taxon>Arthropoda</taxon>
        <taxon>Hexapoda</taxon>
        <taxon>Insecta</taxon>
        <taxon>Pterygota</taxon>
        <taxon>Neoptera</taxon>
        <taxon>Endopterygota</taxon>
        <taxon>Coleoptera</taxon>
        <taxon>Polyphaga</taxon>
        <taxon>Cucujiformia</taxon>
        <taxon>Chrysomeloidea</taxon>
        <taxon>Cerambycidae</taxon>
        <taxon>Lamiinae</taxon>
        <taxon>Acanthocinini</taxon>
        <taxon>Exocentrus</taxon>
    </lineage>
</organism>
<dbReference type="SUPFAM" id="SSF56219">
    <property type="entry name" value="DNase I-like"/>
    <property type="match status" value="1"/>
</dbReference>
<proteinExistence type="predicted"/>
<dbReference type="GO" id="GO:0003824">
    <property type="term" value="F:catalytic activity"/>
    <property type="evidence" value="ECO:0007669"/>
    <property type="project" value="InterPro"/>
</dbReference>
<dbReference type="CDD" id="cd01650">
    <property type="entry name" value="RT_nLTR_like"/>
    <property type="match status" value="1"/>
</dbReference>
<dbReference type="GO" id="GO:0071897">
    <property type="term" value="P:DNA biosynthetic process"/>
    <property type="evidence" value="ECO:0007669"/>
    <property type="project" value="UniProtKB-ARBA"/>
</dbReference>
<dbReference type="PANTHER" id="PTHR19446">
    <property type="entry name" value="REVERSE TRANSCRIPTASES"/>
    <property type="match status" value="1"/>
</dbReference>
<keyword evidence="3" id="KW-1185">Reference proteome</keyword>
<name>A0AAV8VU87_9CUCU</name>